<sequence>MERENKSFIEKWIHQNHIILAFFPKSQVSRLTSTSEQH</sequence>
<comment type="caution">
    <text evidence="1">The sequence shown here is derived from an EMBL/GenBank/DDBJ whole genome shotgun (WGS) entry which is preliminary data.</text>
</comment>
<accession>A0A7Z9E1K1</accession>
<dbReference type="Proteomes" id="UP000184550">
    <property type="component" value="Unassembled WGS sequence"/>
</dbReference>
<evidence type="ECO:0000313" key="1">
    <source>
        <dbReference type="EMBL" id="VXD18175.1"/>
    </source>
</evidence>
<keyword evidence="2" id="KW-1185">Reference proteome</keyword>
<gene>
    <name evidence="1" type="ORF">PL8927_600297</name>
</gene>
<dbReference type="AlphaFoldDB" id="A0A7Z9E1K1"/>
<proteinExistence type="predicted"/>
<reference evidence="1" key="1">
    <citation type="submission" date="2019-10" db="EMBL/GenBank/DDBJ databases">
        <authorList>
            <consortium name="Genoscope - CEA"/>
            <person name="William W."/>
        </authorList>
    </citation>
    <scope>NUCLEOTIDE SEQUENCE [LARGE SCALE GENOMIC DNA]</scope>
    <source>
        <strain evidence="1">BBR_PRJEB10992</strain>
    </source>
</reference>
<protein>
    <submittedName>
        <fullName evidence="1">Uncharacterized protein</fullName>
    </submittedName>
</protein>
<dbReference type="EMBL" id="CZCU02000136">
    <property type="protein sequence ID" value="VXD18175.1"/>
    <property type="molecule type" value="Genomic_DNA"/>
</dbReference>
<organism evidence="1 2">
    <name type="scientific">Planktothrix serta PCC 8927</name>
    <dbReference type="NCBI Taxonomy" id="671068"/>
    <lineage>
        <taxon>Bacteria</taxon>
        <taxon>Bacillati</taxon>
        <taxon>Cyanobacteriota</taxon>
        <taxon>Cyanophyceae</taxon>
        <taxon>Oscillatoriophycideae</taxon>
        <taxon>Oscillatoriales</taxon>
        <taxon>Microcoleaceae</taxon>
        <taxon>Planktothrix</taxon>
    </lineage>
</organism>
<name>A0A7Z9E1K1_9CYAN</name>
<evidence type="ECO:0000313" key="2">
    <source>
        <dbReference type="Proteomes" id="UP000184550"/>
    </source>
</evidence>